<protein>
    <submittedName>
        <fullName evidence="1">Uncharacterized protein</fullName>
    </submittedName>
</protein>
<dbReference type="RefSeq" id="WP_165976366.1">
    <property type="nucleotide sequence ID" value="NZ_JAVGVR010000001.1"/>
</dbReference>
<accession>A0AA90R0S3</accession>
<dbReference type="EMBL" id="JAVGVR010000001">
    <property type="protein sequence ID" value="MDQ6598897.1"/>
    <property type="molecule type" value="Genomic_DNA"/>
</dbReference>
<name>A0AA90R0S3_9BACI</name>
<dbReference type="AlphaFoldDB" id="A0AA90R0S3"/>
<evidence type="ECO:0000313" key="1">
    <source>
        <dbReference type="EMBL" id="MDQ6598897.1"/>
    </source>
</evidence>
<evidence type="ECO:0000313" key="2">
    <source>
        <dbReference type="Proteomes" id="UP001178888"/>
    </source>
</evidence>
<keyword evidence="2" id="KW-1185">Reference proteome</keyword>
<sequence>MNVSIKLHFISNENKVMRRGEFPLRRKRPEEVTFLFWKQIKREMPFGGE</sequence>
<organism evidence="1 2">
    <name type="scientific">Bacillus salipaludis</name>
    <dbReference type="NCBI Taxonomy" id="2547811"/>
    <lineage>
        <taxon>Bacteria</taxon>
        <taxon>Bacillati</taxon>
        <taxon>Bacillota</taxon>
        <taxon>Bacilli</taxon>
        <taxon>Bacillales</taxon>
        <taxon>Bacillaceae</taxon>
        <taxon>Bacillus</taxon>
    </lineage>
</organism>
<comment type="caution">
    <text evidence="1">The sequence shown here is derived from an EMBL/GenBank/DDBJ whole genome shotgun (WGS) entry which is preliminary data.</text>
</comment>
<gene>
    <name evidence="1" type="ORF">RCG21_21510</name>
</gene>
<proteinExistence type="predicted"/>
<dbReference type="Proteomes" id="UP001178888">
    <property type="component" value="Unassembled WGS sequence"/>
</dbReference>
<reference evidence="1" key="1">
    <citation type="submission" date="2023-08" db="EMBL/GenBank/DDBJ databases">
        <title>Nitrogen cycling bacteria in agricultural field soils.</title>
        <authorList>
            <person name="Jang J."/>
        </authorList>
    </citation>
    <scope>NUCLEOTIDE SEQUENCE</scope>
    <source>
        <strain evidence="1">PS3-36</strain>
    </source>
</reference>